<dbReference type="InterPro" id="IPR004601">
    <property type="entry name" value="UvdE"/>
</dbReference>
<keyword evidence="4" id="KW-1185">Reference proteome</keyword>
<reference evidence="3 4" key="1">
    <citation type="submission" date="2016-10" db="EMBL/GenBank/DDBJ databases">
        <authorList>
            <person name="Varghese N."/>
            <person name="Submissions S."/>
        </authorList>
    </citation>
    <scope>NUCLEOTIDE SEQUENCE [LARGE SCALE GENOMIC DNA]</scope>
    <source>
        <strain evidence="3 4">NLAE-zl-C224</strain>
    </source>
</reference>
<evidence type="ECO:0000256" key="1">
    <source>
        <dbReference type="ARBA" id="ARBA00022763"/>
    </source>
</evidence>
<dbReference type="Pfam" id="PF03851">
    <property type="entry name" value="UvdE"/>
    <property type="match status" value="1"/>
</dbReference>
<keyword evidence="1" id="KW-0227">DNA damage</keyword>
<gene>
    <name evidence="3" type="ORF">SAMN05216497_10314</name>
</gene>
<dbReference type="GO" id="GO:0004519">
    <property type="term" value="F:endonuclease activity"/>
    <property type="evidence" value="ECO:0007669"/>
    <property type="project" value="UniProtKB-KW"/>
</dbReference>
<organism evidence="3 4">
    <name type="scientific">Clostridium cochlearium</name>
    <dbReference type="NCBI Taxonomy" id="1494"/>
    <lineage>
        <taxon>Bacteria</taxon>
        <taxon>Bacillati</taxon>
        <taxon>Bacillota</taxon>
        <taxon>Clostridia</taxon>
        <taxon>Eubacteriales</taxon>
        <taxon>Clostridiaceae</taxon>
        <taxon>Clostridium</taxon>
    </lineage>
</organism>
<protein>
    <submittedName>
        <fullName evidence="3">UV DNA damage endonuclease</fullName>
    </submittedName>
</protein>
<name>A0ABY0QJ74_CLOCO</name>
<keyword evidence="3" id="KW-0378">Hydrolase</keyword>
<dbReference type="Proteomes" id="UP000198811">
    <property type="component" value="Unassembled WGS sequence"/>
</dbReference>
<dbReference type="PANTHER" id="PTHR31290:SF5">
    <property type="entry name" value="UV-DAMAGE ENDONUCLEASE"/>
    <property type="match status" value="1"/>
</dbReference>
<dbReference type="Gene3D" id="3.20.20.150">
    <property type="entry name" value="Divalent-metal-dependent TIM barrel enzymes"/>
    <property type="match status" value="1"/>
</dbReference>
<accession>A0ABY0QJ74</accession>
<keyword evidence="2" id="KW-0234">DNA repair</keyword>
<evidence type="ECO:0000313" key="3">
    <source>
        <dbReference type="EMBL" id="SDK94871.1"/>
    </source>
</evidence>
<dbReference type="EMBL" id="FNGL01000003">
    <property type="protein sequence ID" value="SDK94871.1"/>
    <property type="molecule type" value="Genomic_DNA"/>
</dbReference>
<sequence>MKIGYACLVIGVKNTNFRSVTMKNASEEKLLEIIEHNLKSLNNIIDYNIENSIKLFRITSDLIPFGSSPVNTLNWWEIFSSQFKSIGEKIRSSDMRVSMHPGEYTVLNSSMSLILQRKDGHFMLH</sequence>
<keyword evidence="3" id="KW-0255">Endonuclease</keyword>
<comment type="caution">
    <text evidence="3">The sequence shown here is derived from an EMBL/GenBank/DDBJ whole genome shotgun (WGS) entry which is preliminary data.</text>
</comment>
<dbReference type="RefSeq" id="WP_089863719.1">
    <property type="nucleotide sequence ID" value="NZ_FNGL01000003.1"/>
</dbReference>
<evidence type="ECO:0000313" key="4">
    <source>
        <dbReference type="Proteomes" id="UP000198811"/>
    </source>
</evidence>
<evidence type="ECO:0000256" key="2">
    <source>
        <dbReference type="ARBA" id="ARBA00023204"/>
    </source>
</evidence>
<proteinExistence type="predicted"/>
<keyword evidence="3" id="KW-0540">Nuclease</keyword>
<dbReference type="PANTHER" id="PTHR31290">
    <property type="entry name" value="UV-DAMAGE ENDONUCLEASE"/>
    <property type="match status" value="1"/>
</dbReference>